<protein>
    <submittedName>
        <fullName evidence="1">Uncharacterized protein</fullName>
    </submittedName>
</protein>
<organism evidence="1 2">
    <name type="scientific">Marmota marmota marmota</name>
    <name type="common">Alpine marmot</name>
    <dbReference type="NCBI Taxonomy" id="9994"/>
    <lineage>
        <taxon>Eukaryota</taxon>
        <taxon>Metazoa</taxon>
        <taxon>Chordata</taxon>
        <taxon>Craniata</taxon>
        <taxon>Vertebrata</taxon>
        <taxon>Euteleostomi</taxon>
        <taxon>Mammalia</taxon>
        <taxon>Eutheria</taxon>
        <taxon>Euarchontoglires</taxon>
        <taxon>Glires</taxon>
        <taxon>Rodentia</taxon>
        <taxon>Sciuromorpha</taxon>
        <taxon>Sciuridae</taxon>
        <taxon>Xerinae</taxon>
        <taxon>Marmotini</taxon>
        <taxon>Marmota</taxon>
    </lineage>
</organism>
<dbReference type="AlphaFoldDB" id="A0A8C5ZBB2"/>
<evidence type="ECO:0000313" key="2">
    <source>
        <dbReference type="Proteomes" id="UP000694407"/>
    </source>
</evidence>
<sequence length="81" mass="8771">MRCLHWLLPVPPQPRPVSSTLPAQLPPGVERLHHLCDGFLGSFCFSSAITAGETFLYRGSESPLPELALKPGFAGTQQLPC</sequence>
<name>A0A8C5ZBB2_MARMA</name>
<dbReference type="Proteomes" id="UP000694407">
    <property type="component" value="Unplaced"/>
</dbReference>
<evidence type="ECO:0000313" key="1">
    <source>
        <dbReference type="Ensembl" id="ENSMMMP00000011104.1"/>
    </source>
</evidence>
<reference evidence="1" key="1">
    <citation type="submission" date="2025-08" db="UniProtKB">
        <authorList>
            <consortium name="Ensembl"/>
        </authorList>
    </citation>
    <scope>IDENTIFICATION</scope>
</reference>
<accession>A0A8C5ZBB2</accession>
<proteinExistence type="predicted"/>
<reference evidence="1" key="2">
    <citation type="submission" date="2025-09" db="UniProtKB">
        <authorList>
            <consortium name="Ensembl"/>
        </authorList>
    </citation>
    <scope>IDENTIFICATION</scope>
</reference>
<dbReference type="Ensembl" id="ENSMMMT00000012677.1">
    <property type="protein sequence ID" value="ENSMMMP00000011104.1"/>
    <property type="gene ID" value="ENSMMMG00000009903.1"/>
</dbReference>
<keyword evidence="2" id="KW-1185">Reference proteome</keyword>